<feature type="domain" description="Flavin reductase like" evidence="3">
    <location>
        <begin position="21"/>
        <end position="163"/>
    </location>
</feature>
<comment type="similarity">
    <text evidence="1">Belongs to the non-flavoprotein flavin reductase family.</text>
</comment>
<evidence type="ECO:0000313" key="4">
    <source>
        <dbReference type="EMBL" id="MBE1457812.1"/>
    </source>
</evidence>
<gene>
    <name evidence="4" type="ORF">H4W79_002026</name>
</gene>
<dbReference type="InterPro" id="IPR002563">
    <property type="entry name" value="Flavin_Rdtase-like_dom"/>
</dbReference>
<evidence type="ECO:0000259" key="3">
    <source>
        <dbReference type="SMART" id="SM00903"/>
    </source>
</evidence>
<dbReference type="Pfam" id="PF01613">
    <property type="entry name" value="Flavin_Reduct"/>
    <property type="match status" value="1"/>
</dbReference>
<dbReference type="RefSeq" id="WP_191270966.1">
    <property type="nucleotide sequence ID" value="NZ_BMXJ01000004.1"/>
</dbReference>
<evidence type="ECO:0000256" key="2">
    <source>
        <dbReference type="ARBA" id="ARBA00023002"/>
    </source>
</evidence>
<dbReference type="PANTHER" id="PTHR30466:SF11">
    <property type="entry name" value="FLAVIN-DEPENDENT MONOOXYGENASE, REDUCTASE SUBUNIT HSAB"/>
    <property type="match status" value="1"/>
</dbReference>
<protein>
    <submittedName>
        <fullName evidence="4">Flavin reductase (DIM6/NTAB) family NADH-FMN oxidoreductase RutF</fullName>
    </submittedName>
</protein>
<keyword evidence="2" id="KW-0560">Oxidoreductase</keyword>
<dbReference type="EMBL" id="JADBDY010000001">
    <property type="protein sequence ID" value="MBE1457812.1"/>
    <property type="molecule type" value="Genomic_DNA"/>
</dbReference>
<evidence type="ECO:0000313" key="5">
    <source>
        <dbReference type="Proteomes" id="UP000598217"/>
    </source>
</evidence>
<dbReference type="SMART" id="SM00903">
    <property type="entry name" value="Flavin_Reduct"/>
    <property type="match status" value="1"/>
</dbReference>
<dbReference type="InterPro" id="IPR012349">
    <property type="entry name" value="Split_barrel_FMN-bd"/>
</dbReference>
<name>A0ABR9HFL7_9ACTN</name>
<dbReference type="Proteomes" id="UP000598217">
    <property type="component" value="Unassembled WGS sequence"/>
</dbReference>
<accession>A0ABR9HFL7</accession>
<dbReference type="InterPro" id="IPR050268">
    <property type="entry name" value="NADH-dep_flavin_reductase"/>
</dbReference>
<evidence type="ECO:0000256" key="1">
    <source>
        <dbReference type="ARBA" id="ARBA00008898"/>
    </source>
</evidence>
<organism evidence="4 5">
    <name type="scientific">Nocardiopsis terrae</name>
    <dbReference type="NCBI Taxonomy" id="372655"/>
    <lineage>
        <taxon>Bacteria</taxon>
        <taxon>Bacillati</taxon>
        <taxon>Actinomycetota</taxon>
        <taxon>Actinomycetes</taxon>
        <taxon>Streptosporangiales</taxon>
        <taxon>Nocardiopsidaceae</taxon>
        <taxon>Nocardiopsis</taxon>
    </lineage>
</organism>
<keyword evidence="5" id="KW-1185">Reference proteome</keyword>
<comment type="caution">
    <text evidence="4">The sequence shown here is derived from an EMBL/GenBank/DDBJ whole genome shotgun (WGS) entry which is preliminary data.</text>
</comment>
<reference evidence="4 5" key="1">
    <citation type="submission" date="2020-10" db="EMBL/GenBank/DDBJ databases">
        <title>Sequencing the genomes of 1000 actinobacteria strains.</title>
        <authorList>
            <person name="Klenk H.-P."/>
        </authorList>
    </citation>
    <scope>NUCLEOTIDE SEQUENCE [LARGE SCALE GENOMIC DNA]</scope>
    <source>
        <strain evidence="4 5">DSM 45157</strain>
    </source>
</reference>
<sequence>MTETVEHVEGALSTRTYRQTMSRFPKSCTVITTAGADGPVGCTATSVFSLSLRPPSLVVSLGSTSTTLVNVLSSGRFMVNMLSSSQYELSTRFATGDPSRRLDGVPHTWWGDVPVLADTSASLACDLVQVVSAYDHTLVVGAVQWTRTDEHTPLVLLDGQAHVARPRLAAWRDTIEESGDQV</sequence>
<dbReference type="SUPFAM" id="SSF50475">
    <property type="entry name" value="FMN-binding split barrel"/>
    <property type="match status" value="1"/>
</dbReference>
<dbReference type="Gene3D" id="2.30.110.10">
    <property type="entry name" value="Electron Transport, Fmn-binding Protein, Chain A"/>
    <property type="match status" value="1"/>
</dbReference>
<dbReference type="PANTHER" id="PTHR30466">
    <property type="entry name" value="FLAVIN REDUCTASE"/>
    <property type="match status" value="1"/>
</dbReference>
<proteinExistence type="inferred from homology"/>